<reference evidence="1" key="1">
    <citation type="journal article" date="2015" name="Proc. Natl. Acad. Sci. U.S.A.">
        <title>Networks of energetic and metabolic interactions define dynamics in microbial communities.</title>
        <authorList>
            <person name="Embree M."/>
            <person name="Liu J.K."/>
            <person name="Al-Bassam M.M."/>
            <person name="Zengler K."/>
        </authorList>
    </citation>
    <scope>NUCLEOTIDE SEQUENCE</scope>
</reference>
<protein>
    <recommendedName>
        <fullName evidence="2">Lrp/AsnC family transcriptional regulator</fullName>
    </recommendedName>
</protein>
<gene>
    <name evidence="1" type="ORF">ASZ90_014193</name>
</gene>
<organism evidence="1">
    <name type="scientific">hydrocarbon metagenome</name>
    <dbReference type="NCBI Taxonomy" id="938273"/>
    <lineage>
        <taxon>unclassified sequences</taxon>
        <taxon>metagenomes</taxon>
        <taxon>ecological metagenomes</taxon>
    </lineage>
</organism>
<sequence length="353" mass="40533">MQLKLTSKERLVLYGLARYPGFSDIDLASNIGVDRSTIFKSKRKFRDWKLIKLLNVPSGEAVGAEILTSVFVKYNPTAPYEVRKESESHKRWINYPNCVSHTATDTDSVSTFYSRSLTDFRVNFDPIIDEYYRNDFVEDIHYYHYPFQVSGYSSDAALAVDGLFDLERADLPSGMIPPRPALTEDSRLTEKDKLTLYAFVKYPMLSDLELSRRTGISRPTISGKRTKFFQSGLLTREAYIDWQKICCELMSFYHVPIRHGHDREDLAKVYQAFRRVGAPLFTYMQPGEIFGAFLSTGYPELKSRLDQELRNLSSQGLITERPMVVIMPLNEIKSTKIDYAPMVADMLGIGREI</sequence>
<evidence type="ECO:0000313" key="1">
    <source>
        <dbReference type="EMBL" id="KUG16150.1"/>
    </source>
</evidence>
<accession>A0A0W8F5G8</accession>
<name>A0A0W8F5G8_9ZZZZ</name>
<evidence type="ECO:0008006" key="2">
    <source>
        <dbReference type="Google" id="ProtNLM"/>
    </source>
</evidence>
<dbReference type="AlphaFoldDB" id="A0A0W8F5G8"/>
<dbReference type="EMBL" id="LNQE01001512">
    <property type="protein sequence ID" value="KUG16150.1"/>
    <property type="molecule type" value="Genomic_DNA"/>
</dbReference>
<comment type="caution">
    <text evidence="1">The sequence shown here is derived from an EMBL/GenBank/DDBJ whole genome shotgun (WGS) entry which is preliminary data.</text>
</comment>
<proteinExistence type="predicted"/>